<dbReference type="EMBL" id="LR593887">
    <property type="protein sequence ID" value="VTR97669.1"/>
    <property type="molecule type" value="Genomic_DNA"/>
</dbReference>
<dbReference type="EMBL" id="LR586016">
    <property type="protein sequence ID" value="VIP01122.1"/>
    <property type="molecule type" value="Genomic_DNA"/>
</dbReference>
<dbReference type="RefSeq" id="WP_162656364.1">
    <property type="nucleotide sequence ID" value="NZ_LR593887.1"/>
</dbReference>
<organism evidence="2">
    <name type="scientific">Tuwongella immobilis</name>
    <dbReference type="NCBI Taxonomy" id="692036"/>
    <lineage>
        <taxon>Bacteria</taxon>
        <taxon>Pseudomonadati</taxon>
        <taxon>Planctomycetota</taxon>
        <taxon>Planctomycetia</taxon>
        <taxon>Gemmatales</taxon>
        <taxon>Gemmataceae</taxon>
        <taxon>Tuwongella</taxon>
    </lineage>
</organism>
<dbReference type="Proteomes" id="UP000464378">
    <property type="component" value="Chromosome"/>
</dbReference>
<sequence length="146" mass="16722">MGKFLLSLVVMMAILLSQGMAAYRCHQRGHDSRPHVHLHELLGDHHADHEPLPHAPTEERKSGPFPLAWTPTSSPLWDCELVLTALESPTREADLATDSWGQTSGMNRFFAWTDCSFKRHFIPTIQQYTIHRSTQPLYLKLLRILQ</sequence>
<feature type="signal peptide" evidence="1">
    <location>
        <begin position="1"/>
        <end position="22"/>
    </location>
</feature>
<evidence type="ECO:0000313" key="2">
    <source>
        <dbReference type="EMBL" id="VIP01122.1"/>
    </source>
</evidence>
<keyword evidence="1" id="KW-0732">Signal</keyword>
<evidence type="ECO:0008006" key="4">
    <source>
        <dbReference type="Google" id="ProtNLM"/>
    </source>
</evidence>
<dbReference type="InParanoid" id="A0A6C2YJH9"/>
<evidence type="ECO:0000256" key="1">
    <source>
        <dbReference type="SAM" id="SignalP"/>
    </source>
</evidence>
<dbReference type="AlphaFoldDB" id="A0A6C2YJH9"/>
<proteinExistence type="predicted"/>
<dbReference type="KEGG" id="tim:GMBLW1_28380"/>
<protein>
    <recommendedName>
        <fullName evidence="4">Secreted protein</fullName>
    </recommendedName>
</protein>
<name>A0A6C2YJH9_9BACT</name>
<gene>
    <name evidence="2" type="ORF">GMBLW1_28380</name>
</gene>
<reference evidence="2" key="1">
    <citation type="submission" date="2019-04" db="EMBL/GenBank/DDBJ databases">
        <authorList>
            <consortium name="Science for Life Laboratories"/>
        </authorList>
    </citation>
    <scope>NUCLEOTIDE SEQUENCE</scope>
    <source>
        <strain evidence="2">MBLW1</strain>
    </source>
</reference>
<evidence type="ECO:0000313" key="3">
    <source>
        <dbReference type="Proteomes" id="UP000464378"/>
    </source>
</evidence>
<feature type="chain" id="PRO_5036383867" description="Secreted protein" evidence="1">
    <location>
        <begin position="23"/>
        <end position="146"/>
    </location>
</feature>
<keyword evidence="3" id="KW-1185">Reference proteome</keyword>
<accession>A0A6C2YJH9</accession>